<dbReference type="PRINTS" id="PR00205">
    <property type="entry name" value="CADHERIN"/>
</dbReference>
<evidence type="ECO:0000256" key="9">
    <source>
        <dbReference type="SAM" id="SignalP"/>
    </source>
</evidence>
<dbReference type="SUPFAM" id="SSF49313">
    <property type="entry name" value="Cadherin-like"/>
    <property type="match status" value="3"/>
</dbReference>
<feature type="domain" description="Cadherin" evidence="10">
    <location>
        <begin position="236"/>
        <end position="341"/>
    </location>
</feature>
<evidence type="ECO:0000256" key="1">
    <source>
        <dbReference type="ARBA" id="ARBA00004370"/>
    </source>
</evidence>
<evidence type="ECO:0000256" key="3">
    <source>
        <dbReference type="ARBA" id="ARBA00022737"/>
    </source>
</evidence>
<dbReference type="InterPro" id="IPR002126">
    <property type="entry name" value="Cadherin-like_dom"/>
</dbReference>
<evidence type="ECO:0000256" key="6">
    <source>
        <dbReference type="ARBA" id="ARBA00022989"/>
    </source>
</evidence>
<dbReference type="Ensembl" id="ENSCVAT00000017170.1">
    <property type="protein sequence ID" value="ENSCVAP00000010488.1"/>
    <property type="gene ID" value="ENSCVAG00000012619.1"/>
</dbReference>
<dbReference type="GeneTree" id="ENSGT00940000155719"/>
<dbReference type="GO" id="GO:0007156">
    <property type="term" value="P:homophilic cell adhesion via plasma membrane adhesion molecules"/>
    <property type="evidence" value="ECO:0007669"/>
    <property type="project" value="InterPro"/>
</dbReference>
<feature type="signal peptide" evidence="9">
    <location>
        <begin position="1"/>
        <end position="19"/>
    </location>
</feature>
<evidence type="ECO:0000256" key="7">
    <source>
        <dbReference type="ARBA" id="ARBA00023136"/>
    </source>
</evidence>
<comment type="subcellular location">
    <subcellularLocation>
        <location evidence="1">Membrane</location>
    </subcellularLocation>
</comment>
<dbReference type="PROSITE" id="PS50268">
    <property type="entry name" value="CADHERIN_2"/>
    <property type="match status" value="3"/>
</dbReference>
<dbReference type="AlphaFoldDB" id="A0A3Q2CX82"/>
<dbReference type="Pfam" id="PF00028">
    <property type="entry name" value="Cadherin"/>
    <property type="match status" value="3"/>
</dbReference>
<keyword evidence="9" id="KW-0732">Signal</keyword>
<keyword evidence="12" id="KW-1185">Reference proteome</keyword>
<keyword evidence="6" id="KW-1133">Transmembrane helix</keyword>
<dbReference type="CDD" id="cd11304">
    <property type="entry name" value="Cadherin_repeat"/>
    <property type="match status" value="3"/>
</dbReference>
<organism evidence="11 12">
    <name type="scientific">Cyprinodon variegatus</name>
    <name type="common">Sheepshead minnow</name>
    <dbReference type="NCBI Taxonomy" id="28743"/>
    <lineage>
        <taxon>Eukaryota</taxon>
        <taxon>Metazoa</taxon>
        <taxon>Chordata</taxon>
        <taxon>Craniata</taxon>
        <taxon>Vertebrata</taxon>
        <taxon>Euteleostomi</taxon>
        <taxon>Actinopterygii</taxon>
        <taxon>Neopterygii</taxon>
        <taxon>Teleostei</taxon>
        <taxon>Neoteleostei</taxon>
        <taxon>Acanthomorphata</taxon>
        <taxon>Ovalentaria</taxon>
        <taxon>Atherinomorphae</taxon>
        <taxon>Cyprinodontiformes</taxon>
        <taxon>Cyprinodontidae</taxon>
        <taxon>Cyprinodon</taxon>
    </lineage>
</organism>
<sequence length="363" mass="40523">RVMVCSLSLLMVRLRFYTAWTGKKNHFMLSSSQQLIQVIHLTEELQLVLSQMYLAEVSEDAPIEISYHISDHNQDLPFDIESSTGCITVKRSLDREKQDQYVLKVNANDSAWSVSTDATIFVLDFNDMRPVFSKDLYSVVIPETKHPEVFVLQVSATDADIGLNSEVIYIIEPSNDFFGVNTSSGEVFSKQALILNNSTFEIYTFTVAAFDCGSIPLLAHVIIHVLDVNEFSPTFIQESFSFSVFKNVPVGTSIGKVAATDNDSGPQGEVFYLMFGYGKHLGFDVVQLTGDIYTSGSLRNQGNSNITLKVLAKNSGVINGTNIAETLVNINVIDTNYAPIFSSTCYEANRYTYIDFLFCFYFV</sequence>
<feature type="domain" description="Cadherin" evidence="10">
    <location>
        <begin position="133"/>
        <end position="235"/>
    </location>
</feature>
<name>A0A3Q2CX82_CYPVA</name>
<evidence type="ECO:0000256" key="8">
    <source>
        <dbReference type="PROSITE-ProRule" id="PRU00043"/>
    </source>
</evidence>
<evidence type="ECO:0000259" key="10">
    <source>
        <dbReference type="PROSITE" id="PS50268"/>
    </source>
</evidence>
<dbReference type="FunFam" id="2.60.40.60:FF:000106">
    <property type="entry name" value="FAT atypical cadherin 4"/>
    <property type="match status" value="1"/>
</dbReference>
<proteinExistence type="predicted"/>
<keyword evidence="2" id="KW-0812">Transmembrane</keyword>
<keyword evidence="4 8" id="KW-0106">Calcium</keyword>
<feature type="domain" description="Cadherin" evidence="10">
    <location>
        <begin position="64"/>
        <end position="132"/>
    </location>
</feature>
<keyword evidence="7" id="KW-0472">Membrane</keyword>
<dbReference type="SMART" id="SM00112">
    <property type="entry name" value="CA"/>
    <property type="match status" value="3"/>
</dbReference>
<evidence type="ECO:0000313" key="12">
    <source>
        <dbReference type="Proteomes" id="UP000265020"/>
    </source>
</evidence>
<keyword evidence="3" id="KW-0677">Repeat</keyword>
<accession>A0A3Q2CX82</accession>
<protein>
    <submittedName>
        <fullName evidence="11">Si:dkey-1m11.5</fullName>
    </submittedName>
</protein>
<evidence type="ECO:0000256" key="2">
    <source>
        <dbReference type="ARBA" id="ARBA00022692"/>
    </source>
</evidence>
<dbReference type="InterPro" id="IPR015919">
    <property type="entry name" value="Cadherin-like_sf"/>
</dbReference>
<dbReference type="PANTHER" id="PTHR24025:SF23">
    <property type="entry name" value="NEURAL-CADHERIN"/>
    <property type="match status" value="1"/>
</dbReference>
<reference evidence="11" key="1">
    <citation type="submission" date="2025-08" db="UniProtKB">
        <authorList>
            <consortium name="Ensembl"/>
        </authorList>
    </citation>
    <scope>IDENTIFICATION</scope>
</reference>
<reference evidence="11" key="2">
    <citation type="submission" date="2025-09" db="UniProtKB">
        <authorList>
            <consortium name="Ensembl"/>
        </authorList>
    </citation>
    <scope>IDENTIFICATION</scope>
</reference>
<dbReference type="GO" id="GO:0005509">
    <property type="term" value="F:calcium ion binding"/>
    <property type="evidence" value="ECO:0007669"/>
    <property type="project" value="UniProtKB-UniRule"/>
</dbReference>
<dbReference type="GO" id="GO:0016020">
    <property type="term" value="C:membrane"/>
    <property type="evidence" value="ECO:0007669"/>
    <property type="project" value="UniProtKB-SubCell"/>
</dbReference>
<dbReference type="InterPro" id="IPR050971">
    <property type="entry name" value="Cadherin-domain_protein"/>
</dbReference>
<feature type="chain" id="PRO_5018655510" evidence="9">
    <location>
        <begin position="20"/>
        <end position="363"/>
    </location>
</feature>
<dbReference type="PANTHER" id="PTHR24025">
    <property type="entry name" value="DESMOGLEIN FAMILY MEMBER"/>
    <property type="match status" value="1"/>
</dbReference>
<evidence type="ECO:0000313" key="11">
    <source>
        <dbReference type="Ensembl" id="ENSCVAP00000010488.1"/>
    </source>
</evidence>
<dbReference type="GO" id="GO:0005911">
    <property type="term" value="C:cell-cell junction"/>
    <property type="evidence" value="ECO:0007669"/>
    <property type="project" value="TreeGrafter"/>
</dbReference>
<evidence type="ECO:0000256" key="5">
    <source>
        <dbReference type="ARBA" id="ARBA00022889"/>
    </source>
</evidence>
<dbReference type="Proteomes" id="UP000265020">
    <property type="component" value="Unassembled WGS sequence"/>
</dbReference>
<keyword evidence="5" id="KW-0130">Cell adhesion</keyword>
<evidence type="ECO:0000256" key="4">
    <source>
        <dbReference type="ARBA" id="ARBA00022837"/>
    </source>
</evidence>
<dbReference type="Gene3D" id="2.60.40.60">
    <property type="entry name" value="Cadherins"/>
    <property type="match status" value="3"/>
</dbReference>